<accession>A0A9D2CSH2</accession>
<organism evidence="2 3">
    <name type="scientific">Candidatus Borkfalkia excrementigallinarum</name>
    <dbReference type="NCBI Taxonomy" id="2838506"/>
    <lineage>
        <taxon>Bacteria</taxon>
        <taxon>Bacillati</taxon>
        <taxon>Bacillota</taxon>
        <taxon>Clostridia</taxon>
        <taxon>Christensenellales</taxon>
        <taxon>Christensenellaceae</taxon>
        <taxon>Candidatus Borkfalkia</taxon>
    </lineage>
</organism>
<evidence type="ECO:0000313" key="3">
    <source>
        <dbReference type="Proteomes" id="UP000886750"/>
    </source>
</evidence>
<protein>
    <submittedName>
        <fullName evidence="2">Beta-propeller domain-containing protein</fullName>
    </submittedName>
</protein>
<dbReference type="Pfam" id="PF09826">
    <property type="entry name" value="Beta_propel"/>
    <property type="match status" value="1"/>
</dbReference>
<sequence>MKTSAERTKDILARADAERARRKKRIKLTSVLAAGLSLVLALNLVLFIPYNTALPDISAYRGSEYYSLMQQINELTYRPPQYKNNFEAWFGGLFGGAKGDMMEAPGDMDGADDDAYAEVTDNQVQGVIEGDLFKRTDSHIFYLNTQPQYTGYTLYAYTVAGEESAQCGALTILPDEGTTFRGYADGAEIYLSGDGNTVTLFTPVFVRNGKTSGVYTEIVGIDVSDPANMRETGRRYVSGNYITSRSIGGDFLLVSEFVVYSNPNFSEEAQYLPQAGELGDMETLPAGDIICPDVATAARYTIVTRLNESAEIEDCLAFFSYTDEVYVSENNIFVTRGYNNGEAAVCGEYVSYTFRESRTEISAVSYAGGELTLLGSADIPGTVKDQYSMDERDGTLRVVTTLYRRFLNVAGDTSYLPDEGGQNAGVYVISLSDFSILGSLEWFAPKNEQVMSVRFEKEENAVWVCTAIELTDPVFKIDLSDPKNITCIRTEDIDGYSTSLVDFTGGTLLGIGYGTWDSLKIEVYAEDGDSVRSLDAYEMKNVSFASEYKAYLIDRENALIGLHALNQTDGSNTYILLHFDGYELIPVAEIPLVVAGEENRTRATIIDGFLYVMTALPEDFIAVPVTEYA</sequence>
<reference evidence="2" key="2">
    <citation type="submission" date="2021-04" db="EMBL/GenBank/DDBJ databases">
        <authorList>
            <person name="Gilroy R."/>
        </authorList>
    </citation>
    <scope>NUCLEOTIDE SEQUENCE</scope>
    <source>
        <strain evidence="2">1345</strain>
    </source>
</reference>
<dbReference type="AlphaFoldDB" id="A0A9D2CSH2"/>
<name>A0A9D2CSH2_9FIRM</name>
<evidence type="ECO:0000256" key="1">
    <source>
        <dbReference type="SAM" id="Phobius"/>
    </source>
</evidence>
<dbReference type="EMBL" id="DXCQ01000008">
    <property type="protein sequence ID" value="HIY96228.1"/>
    <property type="molecule type" value="Genomic_DNA"/>
</dbReference>
<reference evidence="2" key="1">
    <citation type="journal article" date="2021" name="PeerJ">
        <title>Extensive microbial diversity within the chicken gut microbiome revealed by metagenomics and culture.</title>
        <authorList>
            <person name="Gilroy R."/>
            <person name="Ravi A."/>
            <person name="Getino M."/>
            <person name="Pursley I."/>
            <person name="Horton D.L."/>
            <person name="Alikhan N.F."/>
            <person name="Baker D."/>
            <person name="Gharbi K."/>
            <person name="Hall N."/>
            <person name="Watson M."/>
            <person name="Adriaenssens E.M."/>
            <person name="Foster-Nyarko E."/>
            <person name="Jarju S."/>
            <person name="Secka A."/>
            <person name="Antonio M."/>
            <person name="Oren A."/>
            <person name="Chaudhuri R.R."/>
            <person name="La Ragione R."/>
            <person name="Hildebrand F."/>
            <person name="Pallen M.J."/>
        </authorList>
    </citation>
    <scope>NUCLEOTIDE SEQUENCE</scope>
    <source>
        <strain evidence="2">1345</strain>
    </source>
</reference>
<keyword evidence="1" id="KW-0812">Transmembrane</keyword>
<keyword evidence="1" id="KW-1133">Transmembrane helix</keyword>
<gene>
    <name evidence="2" type="ORF">H9729_00915</name>
</gene>
<keyword evidence="1" id="KW-0472">Membrane</keyword>
<feature type="transmembrane region" description="Helical" evidence="1">
    <location>
        <begin position="28"/>
        <end position="50"/>
    </location>
</feature>
<dbReference type="Proteomes" id="UP000886750">
    <property type="component" value="Unassembled WGS sequence"/>
</dbReference>
<comment type="caution">
    <text evidence="2">The sequence shown here is derived from an EMBL/GenBank/DDBJ whole genome shotgun (WGS) entry which is preliminary data.</text>
</comment>
<dbReference type="InterPro" id="IPR019198">
    <property type="entry name" value="Beta_propeller_containing"/>
</dbReference>
<evidence type="ECO:0000313" key="2">
    <source>
        <dbReference type="EMBL" id="HIY96228.1"/>
    </source>
</evidence>
<proteinExistence type="predicted"/>